<dbReference type="SUPFAM" id="SSF53474">
    <property type="entry name" value="alpha/beta-Hydrolases"/>
    <property type="match status" value="1"/>
</dbReference>
<dbReference type="NCBIfam" id="NF033523">
    <property type="entry name" value="lasso_peptidase"/>
    <property type="match status" value="1"/>
</dbReference>
<accession>A0A2T9JYX8</accession>
<dbReference type="SUPFAM" id="SSF82171">
    <property type="entry name" value="DPP6 N-terminal domain-like"/>
    <property type="match status" value="1"/>
</dbReference>
<feature type="signal peptide" evidence="1">
    <location>
        <begin position="1"/>
        <end position="20"/>
    </location>
</feature>
<keyword evidence="1" id="KW-0732">Signal</keyword>
<evidence type="ECO:0000313" key="3">
    <source>
        <dbReference type="EMBL" id="PVM88833.1"/>
    </source>
</evidence>
<dbReference type="InterPro" id="IPR011042">
    <property type="entry name" value="6-blade_b-propeller_TolB-like"/>
</dbReference>
<dbReference type="GO" id="GO:0008236">
    <property type="term" value="F:serine-type peptidase activity"/>
    <property type="evidence" value="ECO:0007669"/>
    <property type="project" value="InterPro"/>
</dbReference>
<sequence length="667" mass="73195">MVRLAWLLALLLLIPAGGQAAPTARQLIEMTEIAAPAISPDGAFVAYRRGRADLSTNRYRLEWYVAPLGAPGVARRVADGGFALWSAAGVPVIEAPVWAADSRAFYFRALGNDGVQVWRAAVDRLIAQPITRDDADVERFSISNDRLTYETGATRAEILAAEARDRDDGVLIDETVDPAQSLFGAVEVNGRLASQRLSGLWFGRGARLAGQPPRRRVVDLKTFAVADVQGTPATTISTTPNHGTLITETPGQAGAGAIRLTVGNVSTRLEAQLTDESWAPCELAACREGRVLAAARRPQHTDVAFTVRDRNGYYALWVWDPRSNGAREIVSIDGSLSGGGSRQPCAIGAKRAVCVVAEPLVAPRLMAFGLDDGKRTILDAPNTDLDAPRGLKVQRFEWTDAQGQAFLGRLLTADGMAGRSPLFIHYYNCDGYLRGGTGDEWPFALIAQAGIAVLCVNYPTPVSEQQDSVAEYETSTRGLRAAVDILDRRGLIDPERVGMGGLSFGSEVTYWTAINSDLLRAISVTSVQLEPTYYWMNSFRGRDVPANLKKVWGLGAPDETPDRWKRISPALNVDRIRAAVLMQMPEQEFRPTIELIARLSNSATPFELRVFANEPHILVQPRHRLAAYVRNLDWFRFWLQDVEDPDPAKAEQYKRWRAMSDRARTGS</sequence>
<feature type="domain" description="Peptidase S9 prolyl oligopeptidase catalytic" evidence="2">
    <location>
        <begin position="481"/>
        <end position="640"/>
    </location>
</feature>
<dbReference type="InterPro" id="IPR029058">
    <property type="entry name" value="AB_hydrolase_fold"/>
</dbReference>
<proteinExistence type="predicted"/>
<gene>
    <name evidence="3" type="ORF">DDF67_12705</name>
</gene>
<feature type="chain" id="PRO_5015501248" evidence="1">
    <location>
        <begin position="21"/>
        <end position="667"/>
    </location>
</feature>
<comment type="caution">
    <text evidence="3">The sequence shown here is derived from an EMBL/GenBank/DDBJ whole genome shotgun (WGS) entry which is preliminary data.</text>
</comment>
<evidence type="ECO:0000259" key="2">
    <source>
        <dbReference type="Pfam" id="PF00326"/>
    </source>
</evidence>
<reference evidence="3 4" key="1">
    <citation type="submission" date="2018-04" db="EMBL/GenBank/DDBJ databases">
        <title>The genome sequence of Caulobacter sp. 744.</title>
        <authorList>
            <person name="Gao J."/>
            <person name="Sun J."/>
        </authorList>
    </citation>
    <scope>NUCLEOTIDE SEQUENCE [LARGE SCALE GENOMIC DNA]</scope>
    <source>
        <strain evidence="3 4">774</strain>
    </source>
</reference>
<dbReference type="InterPro" id="IPR053536">
    <property type="entry name" value="Lasso_peptide_isopeptidase"/>
</dbReference>
<dbReference type="Gene3D" id="2.120.10.30">
    <property type="entry name" value="TolB, C-terminal domain"/>
    <property type="match status" value="1"/>
</dbReference>
<dbReference type="InterPro" id="IPR001375">
    <property type="entry name" value="Peptidase_S9_cat"/>
</dbReference>
<name>A0A2T9JYX8_9CAUL</name>
<dbReference type="Pfam" id="PF00326">
    <property type="entry name" value="Peptidase_S9"/>
    <property type="match status" value="1"/>
</dbReference>
<dbReference type="GO" id="GO:0006508">
    <property type="term" value="P:proteolysis"/>
    <property type="evidence" value="ECO:0007669"/>
    <property type="project" value="InterPro"/>
</dbReference>
<dbReference type="Proteomes" id="UP000245073">
    <property type="component" value="Unassembled WGS sequence"/>
</dbReference>
<protein>
    <submittedName>
        <fullName evidence="3">Atxe2 family lasso peptide isopeptidase</fullName>
    </submittedName>
</protein>
<dbReference type="AlphaFoldDB" id="A0A2T9JYX8"/>
<keyword evidence="4" id="KW-1185">Reference proteome</keyword>
<evidence type="ECO:0000256" key="1">
    <source>
        <dbReference type="SAM" id="SignalP"/>
    </source>
</evidence>
<dbReference type="RefSeq" id="WP_109101257.1">
    <property type="nucleotide sequence ID" value="NZ_QDKQ01000044.1"/>
</dbReference>
<dbReference type="EMBL" id="QDKQ01000044">
    <property type="protein sequence ID" value="PVM88833.1"/>
    <property type="molecule type" value="Genomic_DNA"/>
</dbReference>
<organism evidence="3 4">
    <name type="scientific">Caulobacter endophyticus</name>
    <dbReference type="NCBI Taxonomy" id="2172652"/>
    <lineage>
        <taxon>Bacteria</taxon>
        <taxon>Pseudomonadati</taxon>
        <taxon>Pseudomonadota</taxon>
        <taxon>Alphaproteobacteria</taxon>
        <taxon>Caulobacterales</taxon>
        <taxon>Caulobacteraceae</taxon>
        <taxon>Caulobacter</taxon>
    </lineage>
</organism>
<dbReference type="OrthoDB" id="100212at2"/>
<evidence type="ECO:0000313" key="4">
    <source>
        <dbReference type="Proteomes" id="UP000245073"/>
    </source>
</evidence>
<dbReference type="Gene3D" id="3.40.50.1820">
    <property type="entry name" value="alpha/beta hydrolase"/>
    <property type="match status" value="1"/>
</dbReference>